<dbReference type="Proteomes" id="UP000693946">
    <property type="component" value="Linkage Group LG6"/>
</dbReference>
<dbReference type="PROSITE" id="PS50835">
    <property type="entry name" value="IG_LIKE"/>
    <property type="match status" value="1"/>
</dbReference>
<accession>A0AAV6Q6W7</accession>
<reference evidence="3 4" key="1">
    <citation type="journal article" date="2021" name="Sci. Rep.">
        <title>Chromosome anchoring in Senegalese sole (Solea senegalensis) reveals sex-associated markers and genome rearrangements in flatfish.</title>
        <authorList>
            <person name="Guerrero-Cozar I."/>
            <person name="Gomez-Garrido J."/>
            <person name="Berbel C."/>
            <person name="Martinez-Blanch J.F."/>
            <person name="Alioto T."/>
            <person name="Claros M.G."/>
            <person name="Gagnaire P.A."/>
            <person name="Manchado M."/>
        </authorList>
    </citation>
    <scope>NUCLEOTIDE SEQUENCE [LARGE SCALE GENOMIC DNA]</scope>
    <source>
        <strain evidence="3">Sse05_10M</strain>
    </source>
</reference>
<dbReference type="PANTHER" id="PTHR36859:SF1">
    <property type="entry name" value="PROTEIN HIDE1"/>
    <property type="match status" value="1"/>
</dbReference>
<keyword evidence="1" id="KW-1133">Transmembrane helix</keyword>
<evidence type="ECO:0000313" key="4">
    <source>
        <dbReference type="Proteomes" id="UP000693946"/>
    </source>
</evidence>
<gene>
    <name evidence="3" type="ORF">JOB18_008210</name>
</gene>
<organism evidence="3 4">
    <name type="scientific">Solea senegalensis</name>
    <name type="common">Senegalese sole</name>
    <dbReference type="NCBI Taxonomy" id="28829"/>
    <lineage>
        <taxon>Eukaryota</taxon>
        <taxon>Metazoa</taxon>
        <taxon>Chordata</taxon>
        <taxon>Craniata</taxon>
        <taxon>Vertebrata</taxon>
        <taxon>Euteleostomi</taxon>
        <taxon>Actinopterygii</taxon>
        <taxon>Neopterygii</taxon>
        <taxon>Teleostei</taxon>
        <taxon>Neoteleostei</taxon>
        <taxon>Acanthomorphata</taxon>
        <taxon>Carangaria</taxon>
        <taxon>Pleuronectiformes</taxon>
        <taxon>Pleuronectoidei</taxon>
        <taxon>Soleidae</taxon>
        <taxon>Solea</taxon>
    </lineage>
</organism>
<name>A0AAV6Q6W7_SOLSE</name>
<dbReference type="InterPro" id="IPR007110">
    <property type="entry name" value="Ig-like_dom"/>
</dbReference>
<dbReference type="PANTHER" id="PTHR36859">
    <property type="entry name" value="PROTEIN HIDE1"/>
    <property type="match status" value="1"/>
</dbReference>
<keyword evidence="1" id="KW-0812">Transmembrane</keyword>
<protein>
    <submittedName>
        <fullName evidence="3">Leukocyte immunoglobulin-like receptor subfamily A member 6 isoform X1</fullName>
    </submittedName>
</protein>
<dbReference type="InterPro" id="IPR003599">
    <property type="entry name" value="Ig_sub"/>
</dbReference>
<comment type="caution">
    <text evidence="3">The sequence shown here is derived from an EMBL/GenBank/DDBJ whole genome shotgun (WGS) entry which is preliminary data.</text>
</comment>
<dbReference type="SMART" id="SM00409">
    <property type="entry name" value="IG"/>
    <property type="match status" value="1"/>
</dbReference>
<keyword evidence="3" id="KW-0675">Receptor</keyword>
<evidence type="ECO:0000313" key="3">
    <source>
        <dbReference type="EMBL" id="KAG7485338.1"/>
    </source>
</evidence>
<feature type="transmembrane region" description="Helical" evidence="1">
    <location>
        <begin position="463"/>
        <end position="487"/>
    </location>
</feature>
<keyword evidence="1" id="KW-0472">Membrane</keyword>
<feature type="domain" description="Ig-like" evidence="2">
    <location>
        <begin position="239"/>
        <end position="346"/>
    </location>
</feature>
<evidence type="ECO:0000256" key="1">
    <source>
        <dbReference type="SAM" id="Phobius"/>
    </source>
</evidence>
<proteinExistence type="predicted"/>
<sequence length="556" mass="61658">MAIRHDFVHILGPDLSVCIHGLGRRSAAIYFHHTLAYIQSTGPKKGNVFTGLTSSIVLSLRGCHIKKTEREEEREREQCMLWCFHTSASFPLLLLLSKMQVISRQRLLWIYFLLLTFLQLWGRLSSSSSTSSPTLPAPSLGIYFRSEASVVLTCKVPQGYNGVLFMLYRVTDKVDSHELQSGAEEVHFTVEVKEDHFVELYCCLYKDNDGLFSAFSPYLRLEHQKEAVPTQSPPLFPPPVLSVVPSTGVVKCGDMLSFTCSVPTPIPQSQSQSGVTNTPVTFHLLRTAEQTGAASVLLQPQASLVSGPERPSGVFTVGPVRGGDDGEYTCMYQITNKRQLVNSTVSNVIQVTVKDMLPPPTLVLHQQTDVWHLLCVGSPSYPGAVFSLCLADSEHPIDTVHAKIIHHQASFPVPVQDPAEVLYQCQYSVLLGKKWSRSEPSQPLAVTRERSPPPSSGLPGVDWPLVLGCFSAVVLVLCSVALAVIVTHRKVKAAAEKKKNRQDAQFWTQVHAKDHVVDLTLRRSNFNSQEWPRGETEMASRSPLWNTHSTFTTPIH</sequence>
<dbReference type="EMBL" id="JAGKHQ010000018">
    <property type="protein sequence ID" value="KAG7485338.1"/>
    <property type="molecule type" value="Genomic_DNA"/>
</dbReference>
<dbReference type="AlphaFoldDB" id="A0AAV6Q6W7"/>
<evidence type="ECO:0000259" key="2">
    <source>
        <dbReference type="PROSITE" id="PS50835"/>
    </source>
</evidence>
<keyword evidence="4" id="KW-1185">Reference proteome</keyword>
<dbReference type="InterPro" id="IPR040438">
    <property type="entry name" value="HIDE1"/>
</dbReference>